<keyword evidence="2" id="KW-0328">Glycosyltransferase</keyword>
<evidence type="ECO:0000256" key="2">
    <source>
        <dbReference type="ARBA" id="ARBA00022676"/>
    </source>
</evidence>
<gene>
    <name evidence="6" type="ORF">IAD23_01260</name>
</gene>
<keyword evidence="4" id="KW-1133">Transmembrane helix</keyword>
<evidence type="ECO:0000256" key="4">
    <source>
        <dbReference type="SAM" id="Phobius"/>
    </source>
</evidence>
<organism evidence="6 7">
    <name type="scientific">Candidatus Scybalenecus merdavium</name>
    <dbReference type="NCBI Taxonomy" id="2840939"/>
    <lineage>
        <taxon>Bacteria</taxon>
        <taxon>Bacillati</taxon>
        <taxon>Bacillota</taxon>
        <taxon>Clostridia</taxon>
        <taxon>Eubacteriales</taxon>
        <taxon>Oscillospiraceae</taxon>
        <taxon>Oscillospiraceae incertae sedis</taxon>
        <taxon>Candidatus Scybalenecus</taxon>
    </lineage>
</organism>
<dbReference type="Gene3D" id="3.90.550.10">
    <property type="entry name" value="Spore Coat Polysaccharide Biosynthesis Protein SpsA, Chain A"/>
    <property type="match status" value="1"/>
</dbReference>
<keyword evidence="4" id="KW-0472">Membrane</keyword>
<protein>
    <submittedName>
        <fullName evidence="6">Glycosyltransferase</fullName>
    </submittedName>
</protein>
<name>A0A9D1SNH9_9FIRM</name>
<dbReference type="InterPro" id="IPR050834">
    <property type="entry name" value="Glycosyltransf_2"/>
</dbReference>
<keyword evidence="4" id="KW-0812">Transmembrane</keyword>
<dbReference type="GO" id="GO:0016757">
    <property type="term" value="F:glycosyltransferase activity"/>
    <property type="evidence" value="ECO:0007669"/>
    <property type="project" value="UniProtKB-KW"/>
</dbReference>
<evidence type="ECO:0000313" key="7">
    <source>
        <dbReference type="Proteomes" id="UP000824125"/>
    </source>
</evidence>
<feature type="domain" description="Glycosyltransferase 2-like" evidence="5">
    <location>
        <begin position="4"/>
        <end position="164"/>
    </location>
</feature>
<reference evidence="6" key="1">
    <citation type="submission" date="2020-10" db="EMBL/GenBank/DDBJ databases">
        <authorList>
            <person name="Gilroy R."/>
        </authorList>
    </citation>
    <scope>NUCLEOTIDE SEQUENCE</scope>
    <source>
        <strain evidence="6">CHK176-6737</strain>
    </source>
</reference>
<proteinExistence type="inferred from homology"/>
<reference evidence="6" key="2">
    <citation type="journal article" date="2021" name="PeerJ">
        <title>Extensive microbial diversity within the chicken gut microbiome revealed by metagenomics and culture.</title>
        <authorList>
            <person name="Gilroy R."/>
            <person name="Ravi A."/>
            <person name="Getino M."/>
            <person name="Pursley I."/>
            <person name="Horton D.L."/>
            <person name="Alikhan N.F."/>
            <person name="Baker D."/>
            <person name="Gharbi K."/>
            <person name="Hall N."/>
            <person name="Watson M."/>
            <person name="Adriaenssens E.M."/>
            <person name="Foster-Nyarko E."/>
            <person name="Jarju S."/>
            <person name="Secka A."/>
            <person name="Antonio M."/>
            <person name="Oren A."/>
            <person name="Chaudhuri R.R."/>
            <person name="La Ragione R."/>
            <person name="Hildebrand F."/>
            <person name="Pallen M.J."/>
        </authorList>
    </citation>
    <scope>NUCLEOTIDE SEQUENCE</scope>
    <source>
        <strain evidence="6">CHK176-6737</strain>
    </source>
</reference>
<evidence type="ECO:0000313" key="6">
    <source>
        <dbReference type="EMBL" id="HIU68571.1"/>
    </source>
</evidence>
<dbReference type="InterPro" id="IPR029044">
    <property type="entry name" value="Nucleotide-diphossugar_trans"/>
</dbReference>
<comment type="similarity">
    <text evidence="1">Belongs to the glycosyltransferase 2 family.</text>
</comment>
<accession>A0A9D1SNH9</accession>
<dbReference type="Proteomes" id="UP000824125">
    <property type="component" value="Unassembled WGS sequence"/>
</dbReference>
<dbReference type="AlphaFoldDB" id="A0A9D1SNH9"/>
<comment type="caution">
    <text evidence="6">The sequence shown here is derived from an EMBL/GenBank/DDBJ whole genome shotgun (WGS) entry which is preliminary data.</text>
</comment>
<evidence type="ECO:0000256" key="1">
    <source>
        <dbReference type="ARBA" id="ARBA00006739"/>
    </source>
</evidence>
<sequence length="266" mass="31375">MKISVIMGIYNCAPYLEQAIQCILYQTYTDWELILCDDNSTDNTYSIAQQFQKQYPNKIVLLQNTANMGLNYTLNRCLENAKGEYIARMDGDDLCSSDRFAKEVAVLDHQKDIAIVSSYLEYFDEVDGVWGICKYREYPQKKDLLKGSQFCHAASMVRKEAFDAVKGYTVDKRLLRVEDYHLWMKMYAAGYRGYNIQEPLYQMRDDKNAFRRRKFKYRFNEAYVKCLIVKNFKLPAYNYIFALKPIFIGLLPAPVYRMLHKRRLNP</sequence>
<evidence type="ECO:0000259" key="5">
    <source>
        <dbReference type="Pfam" id="PF00535"/>
    </source>
</evidence>
<dbReference type="PANTHER" id="PTHR43685">
    <property type="entry name" value="GLYCOSYLTRANSFERASE"/>
    <property type="match status" value="1"/>
</dbReference>
<dbReference type="InterPro" id="IPR001173">
    <property type="entry name" value="Glyco_trans_2-like"/>
</dbReference>
<dbReference type="Pfam" id="PF00535">
    <property type="entry name" value="Glycos_transf_2"/>
    <property type="match status" value="1"/>
</dbReference>
<dbReference type="SUPFAM" id="SSF53448">
    <property type="entry name" value="Nucleotide-diphospho-sugar transferases"/>
    <property type="match status" value="1"/>
</dbReference>
<evidence type="ECO:0000256" key="3">
    <source>
        <dbReference type="ARBA" id="ARBA00022679"/>
    </source>
</evidence>
<dbReference type="PANTHER" id="PTHR43685:SF5">
    <property type="entry name" value="GLYCOSYLTRANSFERASE EPSE-RELATED"/>
    <property type="match status" value="1"/>
</dbReference>
<dbReference type="EMBL" id="DVNM01000005">
    <property type="protein sequence ID" value="HIU68571.1"/>
    <property type="molecule type" value="Genomic_DNA"/>
</dbReference>
<feature type="transmembrane region" description="Helical" evidence="4">
    <location>
        <begin position="236"/>
        <end position="256"/>
    </location>
</feature>
<keyword evidence="3" id="KW-0808">Transferase</keyword>